<accession>A0A0K1JJM6</accession>
<evidence type="ECO:0000313" key="3">
    <source>
        <dbReference type="Proteomes" id="UP000066480"/>
    </source>
</evidence>
<dbReference type="Proteomes" id="UP000066480">
    <property type="component" value="Chromosome"/>
</dbReference>
<keyword evidence="3" id="KW-1185">Reference proteome</keyword>
<dbReference type="KEGG" id="lmoi:VV02_14405"/>
<protein>
    <submittedName>
        <fullName evidence="2">Uncharacterized protein</fullName>
    </submittedName>
</protein>
<organism evidence="2 3">
    <name type="scientific">Luteipulveratus mongoliensis</name>
    <dbReference type="NCBI Taxonomy" id="571913"/>
    <lineage>
        <taxon>Bacteria</taxon>
        <taxon>Bacillati</taxon>
        <taxon>Actinomycetota</taxon>
        <taxon>Actinomycetes</taxon>
        <taxon>Micrococcales</taxon>
        <taxon>Dermacoccaceae</taxon>
        <taxon>Luteipulveratus</taxon>
    </lineage>
</organism>
<feature type="compositionally biased region" description="Basic and acidic residues" evidence="1">
    <location>
        <begin position="15"/>
        <end position="28"/>
    </location>
</feature>
<proteinExistence type="predicted"/>
<dbReference type="AlphaFoldDB" id="A0A0K1JJM6"/>
<feature type="region of interest" description="Disordered" evidence="1">
    <location>
        <begin position="15"/>
        <end position="43"/>
    </location>
</feature>
<name>A0A0K1JJM6_9MICO</name>
<gene>
    <name evidence="2" type="ORF">VV02_14405</name>
</gene>
<sequence length="67" mass="7270">MPQEDAVRHVAEPVGRRMTTDRSADARLRCGSKGGSEQEAREDGVQQLLGHGVPDARGAQITWSGQR</sequence>
<evidence type="ECO:0000313" key="2">
    <source>
        <dbReference type="EMBL" id="AKU16783.1"/>
    </source>
</evidence>
<dbReference type="EMBL" id="CP011112">
    <property type="protein sequence ID" value="AKU16783.1"/>
    <property type="molecule type" value="Genomic_DNA"/>
</dbReference>
<evidence type="ECO:0000256" key="1">
    <source>
        <dbReference type="SAM" id="MobiDB-lite"/>
    </source>
</evidence>
<reference evidence="2 3" key="1">
    <citation type="submission" date="2015-03" db="EMBL/GenBank/DDBJ databases">
        <title>Luteipulveratus halotolerans sp. nov., a novel actinobacterium (Dermacoccaceae) from Sarawak, Malaysia.</title>
        <authorList>
            <person name="Juboi H."/>
            <person name="Basik A."/>
            <person name="Shamsul S.S."/>
            <person name="Arnold P."/>
            <person name="Schmitt E.K."/>
            <person name="Sanglier J.-J."/>
            <person name="Yeo T."/>
        </authorList>
    </citation>
    <scope>NUCLEOTIDE SEQUENCE [LARGE SCALE GENOMIC DNA]</scope>
    <source>
        <strain evidence="2 3">MN07-A0370</strain>
    </source>
</reference>
<dbReference type="STRING" id="571913.VV02_14405"/>